<dbReference type="GO" id="GO:0005737">
    <property type="term" value="C:cytoplasm"/>
    <property type="evidence" value="ECO:0007669"/>
    <property type="project" value="TreeGrafter"/>
</dbReference>
<organism evidence="3">
    <name type="scientific">Culicoides sonorensis</name>
    <name type="common">Biting midge</name>
    <dbReference type="NCBI Taxonomy" id="179676"/>
    <lineage>
        <taxon>Eukaryota</taxon>
        <taxon>Metazoa</taxon>
        <taxon>Ecdysozoa</taxon>
        <taxon>Arthropoda</taxon>
        <taxon>Hexapoda</taxon>
        <taxon>Insecta</taxon>
        <taxon>Pterygota</taxon>
        <taxon>Neoptera</taxon>
        <taxon>Endopterygota</taxon>
        <taxon>Diptera</taxon>
        <taxon>Nematocera</taxon>
        <taxon>Chironomoidea</taxon>
        <taxon>Ceratopogonidae</taxon>
        <taxon>Ceratopogoninae</taxon>
        <taxon>Culicoides</taxon>
        <taxon>Monoculicoides</taxon>
    </lineage>
</organism>
<dbReference type="GO" id="GO:0046872">
    <property type="term" value="F:metal ion binding"/>
    <property type="evidence" value="ECO:0007669"/>
    <property type="project" value="UniProtKB-KW"/>
</dbReference>
<proteinExistence type="predicted"/>
<keyword evidence="1" id="KW-0479">Metal-binding</keyword>
<dbReference type="InterPro" id="IPR039461">
    <property type="entry name" value="Peptidase_M49"/>
</dbReference>
<reference evidence="3" key="1">
    <citation type="submission" date="2018-07" db="EMBL/GenBank/DDBJ databases">
        <authorList>
            <person name="Quirk P.G."/>
            <person name="Krulwich T.A."/>
        </authorList>
    </citation>
    <scope>NUCLEOTIDE SEQUENCE</scope>
</reference>
<protein>
    <submittedName>
        <fullName evidence="3">CSON002946 protein</fullName>
    </submittedName>
</protein>
<name>A0A336LM57_CULSO</name>
<evidence type="ECO:0000256" key="2">
    <source>
        <dbReference type="ARBA" id="ARBA00022801"/>
    </source>
</evidence>
<sequence length="187" mass="22052">MIEWSDQVRNLNLVYMSSSYMELVNYFVEMKTIRLILNTVQAHMKKLEIFGHLDERIIEDIIYVNWLSLIQIGVVALEFYNTQLKNWLQAHALARFVIMKVLVEAGEDLLSVEETVSNNNLLIKLTLIEDGPQPWLKWREIVLKHKQPRIIFVQGNTQIGEDRFPNTKVDDILENLWTADKHYFAKH</sequence>
<dbReference type="PANTHER" id="PTHR23422:SF11">
    <property type="entry name" value="DIPEPTIDYL PEPTIDASE 3"/>
    <property type="match status" value="1"/>
</dbReference>
<gene>
    <name evidence="3" type="primary">CSON002946</name>
</gene>
<evidence type="ECO:0000313" key="3">
    <source>
        <dbReference type="EMBL" id="SSX17719.1"/>
    </source>
</evidence>
<keyword evidence="2" id="KW-0378">Hydrolase</keyword>
<dbReference type="AlphaFoldDB" id="A0A336LM57"/>
<dbReference type="VEuPathDB" id="VectorBase:CSON002946"/>
<accession>A0A336LM57</accession>
<dbReference type="Pfam" id="PF03571">
    <property type="entry name" value="Peptidase_M49"/>
    <property type="match status" value="2"/>
</dbReference>
<dbReference type="EMBL" id="UFQT01000014">
    <property type="protein sequence ID" value="SSX17719.1"/>
    <property type="molecule type" value="Genomic_DNA"/>
</dbReference>
<dbReference type="GO" id="GO:0008239">
    <property type="term" value="F:dipeptidyl-peptidase activity"/>
    <property type="evidence" value="ECO:0007669"/>
    <property type="project" value="TreeGrafter"/>
</dbReference>
<evidence type="ECO:0000256" key="1">
    <source>
        <dbReference type="ARBA" id="ARBA00022723"/>
    </source>
</evidence>
<dbReference type="PANTHER" id="PTHR23422">
    <property type="entry name" value="DIPEPTIDYL PEPTIDASE III-RELATED"/>
    <property type="match status" value="1"/>
</dbReference>